<dbReference type="Pfam" id="PF02223">
    <property type="entry name" value="Thymidylate_kin"/>
    <property type="match status" value="1"/>
</dbReference>
<dbReference type="InterPro" id="IPR027417">
    <property type="entry name" value="P-loop_NTPase"/>
</dbReference>
<dbReference type="InterPro" id="IPR018094">
    <property type="entry name" value="Thymidylate_kinase"/>
</dbReference>
<keyword evidence="1" id="KW-0545">Nucleotide biosynthesis</keyword>
<organism evidence="3 4">
    <name type="scientific">Polycladospora coralii</name>
    <dbReference type="NCBI Taxonomy" id="2771432"/>
    <lineage>
        <taxon>Bacteria</taxon>
        <taxon>Bacillati</taxon>
        <taxon>Bacillota</taxon>
        <taxon>Bacilli</taxon>
        <taxon>Bacillales</taxon>
        <taxon>Thermoactinomycetaceae</taxon>
        <taxon>Polycladospora</taxon>
    </lineage>
</organism>
<protein>
    <recommendedName>
        <fullName evidence="1">Thymidylate kinase</fullName>
        <ecNumber evidence="1">2.7.4.9</ecNumber>
    </recommendedName>
    <alternativeName>
        <fullName evidence="1">dTMP kinase</fullName>
    </alternativeName>
</protein>
<dbReference type="RefSeq" id="WP_191142504.1">
    <property type="nucleotide sequence ID" value="NZ_JACXAH010000025.1"/>
</dbReference>
<dbReference type="EMBL" id="JACXAH010000025">
    <property type="protein sequence ID" value="MBD1373408.1"/>
    <property type="molecule type" value="Genomic_DNA"/>
</dbReference>
<evidence type="ECO:0000259" key="2">
    <source>
        <dbReference type="Pfam" id="PF02223"/>
    </source>
</evidence>
<keyword evidence="1" id="KW-0547">Nucleotide-binding</keyword>
<dbReference type="SUPFAM" id="SSF52540">
    <property type="entry name" value="P-loop containing nucleoside triphosphate hydrolases"/>
    <property type="match status" value="1"/>
</dbReference>
<dbReference type="HAMAP" id="MF_00165">
    <property type="entry name" value="Thymidylate_kinase"/>
    <property type="match status" value="1"/>
</dbReference>
<dbReference type="GO" id="GO:0005524">
    <property type="term" value="F:ATP binding"/>
    <property type="evidence" value="ECO:0007669"/>
    <property type="project" value="UniProtKB-UniRule"/>
</dbReference>
<dbReference type="InterPro" id="IPR039430">
    <property type="entry name" value="Thymidylate_kin-like_dom"/>
</dbReference>
<keyword evidence="1" id="KW-0808">Transferase</keyword>
<comment type="similarity">
    <text evidence="1">Belongs to the thymidylate kinase family.</text>
</comment>
<dbReference type="GO" id="GO:0006235">
    <property type="term" value="P:dTTP biosynthetic process"/>
    <property type="evidence" value="ECO:0007669"/>
    <property type="project" value="UniProtKB-UniRule"/>
</dbReference>
<comment type="caution">
    <text evidence="3">The sequence shown here is derived from an EMBL/GenBank/DDBJ whole genome shotgun (WGS) entry which is preliminary data.</text>
</comment>
<comment type="function">
    <text evidence="1">Phosphorylation of dTMP to form dTDP in both de novo and salvage pathways of dTTP synthesis.</text>
</comment>
<gene>
    <name evidence="1" type="primary">tmk</name>
    <name evidence="3" type="ORF">IC620_13720</name>
</gene>
<comment type="catalytic activity">
    <reaction evidence="1">
        <text>dTMP + ATP = dTDP + ADP</text>
        <dbReference type="Rhea" id="RHEA:13517"/>
        <dbReference type="ChEBI" id="CHEBI:30616"/>
        <dbReference type="ChEBI" id="CHEBI:58369"/>
        <dbReference type="ChEBI" id="CHEBI:63528"/>
        <dbReference type="ChEBI" id="CHEBI:456216"/>
        <dbReference type="EC" id="2.7.4.9"/>
    </reaction>
</comment>
<sequence>MSNYFIALEGIDGSGKTSVKQQLYRLFSEKGKEPLTVIPQSWRDALSTQVIVSAKYDGINYPKDIITRAYVKDKELLYREMICPHLSYRSVISDRYILSDLVYHQQLYGISPVDTFEAYKNSGLVFPDYLIFIKTDPLEAYQRILNRNPNAIHKWERPEILTDLYQTFLECLDFMNCNVIILKNDSDFTSLKDEVNKLFTEYFDE</sequence>
<feature type="binding site" evidence="1">
    <location>
        <begin position="10"/>
        <end position="17"/>
    </location>
    <ligand>
        <name>ATP</name>
        <dbReference type="ChEBI" id="CHEBI:30616"/>
    </ligand>
</feature>
<name>A0A926RUU2_9BACL</name>
<keyword evidence="1 3" id="KW-0418">Kinase</keyword>
<dbReference type="AlphaFoldDB" id="A0A926RUU2"/>
<accession>A0A926RUU2</accession>
<dbReference type="GO" id="GO:0006233">
    <property type="term" value="P:dTDP biosynthetic process"/>
    <property type="evidence" value="ECO:0007669"/>
    <property type="project" value="InterPro"/>
</dbReference>
<reference evidence="3" key="1">
    <citation type="submission" date="2020-09" db="EMBL/GenBank/DDBJ databases">
        <title>A novel bacterium of genus Hazenella, isolated from South China Sea.</title>
        <authorList>
            <person name="Huang H."/>
            <person name="Mo K."/>
            <person name="Hu Y."/>
        </authorList>
    </citation>
    <scope>NUCLEOTIDE SEQUENCE</scope>
    <source>
        <strain evidence="3">IB182357</strain>
    </source>
</reference>
<proteinExistence type="inferred from homology"/>
<keyword evidence="1" id="KW-0067">ATP-binding</keyword>
<dbReference type="EC" id="2.7.4.9" evidence="1"/>
<dbReference type="GO" id="GO:0004798">
    <property type="term" value="F:dTMP kinase activity"/>
    <property type="evidence" value="ECO:0007669"/>
    <property type="project" value="UniProtKB-UniRule"/>
</dbReference>
<evidence type="ECO:0000313" key="4">
    <source>
        <dbReference type="Proteomes" id="UP000661691"/>
    </source>
</evidence>
<dbReference type="Gene3D" id="3.40.50.300">
    <property type="entry name" value="P-loop containing nucleotide triphosphate hydrolases"/>
    <property type="match status" value="1"/>
</dbReference>
<evidence type="ECO:0000313" key="3">
    <source>
        <dbReference type="EMBL" id="MBD1373408.1"/>
    </source>
</evidence>
<dbReference type="Proteomes" id="UP000661691">
    <property type="component" value="Unassembled WGS sequence"/>
</dbReference>
<keyword evidence="4" id="KW-1185">Reference proteome</keyword>
<evidence type="ECO:0000256" key="1">
    <source>
        <dbReference type="HAMAP-Rule" id="MF_00165"/>
    </source>
</evidence>
<feature type="domain" description="Thymidylate kinase-like" evidence="2">
    <location>
        <begin position="8"/>
        <end position="186"/>
    </location>
</feature>